<evidence type="ECO:0000313" key="1">
    <source>
        <dbReference type="EMBL" id="RUO31336.1"/>
    </source>
</evidence>
<dbReference type="EMBL" id="PIPM01000008">
    <property type="protein sequence ID" value="RUO31336.1"/>
    <property type="molecule type" value="Genomic_DNA"/>
</dbReference>
<name>A0A432WEP6_9GAMM</name>
<keyword evidence="2" id="KW-1185">Reference proteome</keyword>
<evidence type="ECO:0000313" key="2">
    <source>
        <dbReference type="Proteomes" id="UP000288405"/>
    </source>
</evidence>
<protein>
    <recommendedName>
        <fullName evidence="3">DUF192 domain-containing protein</fullName>
    </recommendedName>
</protein>
<evidence type="ECO:0008006" key="3">
    <source>
        <dbReference type="Google" id="ProtNLM"/>
    </source>
</evidence>
<dbReference type="Proteomes" id="UP000288405">
    <property type="component" value="Unassembled WGS sequence"/>
</dbReference>
<accession>A0A432WEP6</accession>
<gene>
    <name evidence="1" type="ORF">CWE11_08295</name>
</gene>
<dbReference type="AlphaFoldDB" id="A0A432WEP6"/>
<reference evidence="1 2" key="1">
    <citation type="journal article" date="2011" name="Front. Microbiol.">
        <title>Genomic signatures of strain selection and enhancement in Bacillus atrophaeus var. globigii, a historical biowarfare simulant.</title>
        <authorList>
            <person name="Gibbons H.S."/>
            <person name="Broomall S.M."/>
            <person name="McNew L.A."/>
            <person name="Daligault H."/>
            <person name="Chapman C."/>
            <person name="Bruce D."/>
            <person name="Karavis M."/>
            <person name="Krepps M."/>
            <person name="McGregor P.A."/>
            <person name="Hong C."/>
            <person name="Park K.H."/>
            <person name="Akmal A."/>
            <person name="Feldman A."/>
            <person name="Lin J.S."/>
            <person name="Chang W.E."/>
            <person name="Higgs B.W."/>
            <person name="Demirev P."/>
            <person name="Lindquist J."/>
            <person name="Liem A."/>
            <person name="Fochler E."/>
            <person name="Read T.D."/>
            <person name="Tapia R."/>
            <person name="Johnson S."/>
            <person name="Bishop-Lilly K.A."/>
            <person name="Detter C."/>
            <person name="Han C."/>
            <person name="Sozhamannan S."/>
            <person name="Rosenzweig C.N."/>
            <person name="Skowronski E.W."/>
        </authorList>
    </citation>
    <scope>NUCLEOTIDE SEQUENCE [LARGE SCALE GENOMIC DNA]</scope>
    <source>
        <strain evidence="1 2">GYP-17</strain>
    </source>
</reference>
<comment type="caution">
    <text evidence="1">The sequence shown here is derived from an EMBL/GenBank/DDBJ whole genome shotgun (WGS) entry which is preliminary data.</text>
</comment>
<proteinExistence type="predicted"/>
<sequence length="106" mass="12134">MTSEISLRIKGACTFFSRLGGWFGRTSEEQGVWLYPCRIIHTIGMKQALNLLWIDAQGNMVREDLNVAANQIRVCWKAASVFEVASEDVVRYRALREYFTKGDARD</sequence>
<organism evidence="1 2">
    <name type="scientific">Aliidiomarina sanyensis</name>
    <dbReference type="NCBI Taxonomy" id="1249555"/>
    <lineage>
        <taxon>Bacteria</taxon>
        <taxon>Pseudomonadati</taxon>
        <taxon>Pseudomonadota</taxon>
        <taxon>Gammaproteobacteria</taxon>
        <taxon>Alteromonadales</taxon>
        <taxon>Idiomarinaceae</taxon>
        <taxon>Aliidiomarina</taxon>
    </lineage>
</organism>